<evidence type="ECO:0000313" key="3">
    <source>
        <dbReference type="Proteomes" id="UP001165439"/>
    </source>
</evidence>
<dbReference type="RefSeq" id="WP_060489831.1">
    <property type="nucleotide sequence ID" value="NZ_CP128540.1"/>
</dbReference>
<evidence type="ECO:0000313" key="2">
    <source>
        <dbReference type="EMBL" id="MDM3955521.1"/>
    </source>
</evidence>
<dbReference type="EMBL" id="JAJSRF020000001">
    <property type="protein sequence ID" value="MDM3955521.1"/>
    <property type="molecule type" value="Genomic_DNA"/>
</dbReference>
<evidence type="ECO:0008006" key="4">
    <source>
        <dbReference type="Google" id="ProtNLM"/>
    </source>
</evidence>
<name>A0AAW7HLL2_9PSED</name>
<organism evidence="2 3">
    <name type="scientific">Pseudomonas alloputida</name>
    <dbReference type="NCBI Taxonomy" id="1940621"/>
    <lineage>
        <taxon>Bacteria</taxon>
        <taxon>Pseudomonadati</taxon>
        <taxon>Pseudomonadota</taxon>
        <taxon>Gammaproteobacteria</taxon>
        <taxon>Pseudomonadales</taxon>
        <taxon>Pseudomonadaceae</taxon>
        <taxon>Pseudomonas</taxon>
    </lineage>
</organism>
<feature type="transmembrane region" description="Helical" evidence="1">
    <location>
        <begin position="12"/>
        <end position="32"/>
    </location>
</feature>
<accession>A0AAW7HLL2</accession>
<keyword evidence="1" id="KW-0812">Transmembrane</keyword>
<feature type="transmembrane region" description="Helical" evidence="1">
    <location>
        <begin position="44"/>
        <end position="67"/>
    </location>
</feature>
<keyword evidence="1" id="KW-0472">Membrane</keyword>
<dbReference type="AlphaFoldDB" id="A0AAW7HLL2"/>
<comment type="caution">
    <text evidence="2">The sequence shown here is derived from an EMBL/GenBank/DDBJ whole genome shotgun (WGS) entry which is preliminary data.</text>
</comment>
<dbReference type="Proteomes" id="UP001165439">
    <property type="component" value="Unassembled WGS sequence"/>
</dbReference>
<evidence type="ECO:0000256" key="1">
    <source>
        <dbReference type="SAM" id="Phobius"/>
    </source>
</evidence>
<protein>
    <recommendedName>
        <fullName evidence="4">DUF485 domain-containing protein</fullName>
    </recommendedName>
</protein>
<dbReference type="GeneID" id="83678619"/>
<keyword evidence="1" id="KW-1133">Transmembrane helix</keyword>
<gene>
    <name evidence="2" type="ORF">LU674_024820</name>
</gene>
<sequence>MKPPSIRTLDLLINLTCAFLYAIISLAVLRFIAPSLVSSESDALVIIGLALIAIWLIGSIALAYHLFNKRRASAAITNEEDQ</sequence>
<reference evidence="2" key="1">
    <citation type="submission" date="2023-06" db="EMBL/GenBank/DDBJ databases">
        <title>MBL-encoding genomic islands in Pseudomonas spp. in Poland.</title>
        <authorList>
            <person name="Urbanowicz P."/>
            <person name="Izdebski R."/>
            <person name="Biedrzycka M."/>
            <person name="Gniadkowski M."/>
        </authorList>
    </citation>
    <scope>NUCLEOTIDE SEQUENCE</scope>
    <source>
        <strain evidence="2">NMI5768_13</strain>
    </source>
</reference>
<proteinExistence type="predicted"/>